<dbReference type="CDD" id="cd03109">
    <property type="entry name" value="DTBS"/>
    <property type="match status" value="1"/>
</dbReference>
<dbReference type="InterPro" id="IPR049704">
    <property type="entry name" value="Aminotrans_3_PPA_site"/>
</dbReference>
<reference evidence="9 10" key="1">
    <citation type="submission" date="2016-10" db="EMBL/GenBank/DDBJ databases">
        <title>Reductive evolution of mitochondrial metabolism and differential evolution of invasion-related proteins in Cryptosporidium.</title>
        <authorList>
            <person name="Liu S."/>
            <person name="Roellig D.M."/>
            <person name="Guo Y."/>
            <person name="Li N."/>
            <person name="Frace M.A."/>
            <person name="Tang K."/>
            <person name="Zhang L."/>
            <person name="Feng Y."/>
            <person name="Xiao L."/>
        </authorList>
    </citation>
    <scope>NUCLEOTIDE SEQUENCE [LARGE SCALE GENOMIC DNA]</scope>
    <source>
        <strain evidence="9">30847</strain>
    </source>
</reference>
<keyword evidence="7" id="KW-0093">Biotin biosynthesis</keyword>
<dbReference type="AlphaFoldDB" id="A0A1J4MVA3"/>
<keyword evidence="4 9" id="KW-0032">Aminotransferase</keyword>
<keyword evidence="10" id="KW-1185">Reference proteome</keyword>
<dbReference type="InterPro" id="IPR015424">
    <property type="entry name" value="PyrdxlP-dep_Trfase"/>
</dbReference>
<dbReference type="InterPro" id="IPR005815">
    <property type="entry name" value="BioA"/>
</dbReference>
<gene>
    <name evidence="9" type="ORF">cand_024900</name>
</gene>
<dbReference type="GO" id="GO:0009102">
    <property type="term" value="P:biotin biosynthetic process"/>
    <property type="evidence" value="ECO:0007669"/>
    <property type="project" value="UniProtKB-UniPathway"/>
</dbReference>
<dbReference type="GO" id="GO:0005524">
    <property type="term" value="F:ATP binding"/>
    <property type="evidence" value="ECO:0007669"/>
    <property type="project" value="InterPro"/>
</dbReference>
<keyword evidence="8" id="KW-0663">Pyridoxal phosphate</keyword>
<comment type="pathway">
    <text evidence="3">Cofactor biosynthesis; biotin biosynthesis.</text>
</comment>
<dbReference type="GO" id="GO:0004015">
    <property type="term" value="F:adenosylmethionine-8-amino-7-oxononanoate transaminase activity"/>
    <property type="evidence" value="ECO:0007669"/>
    <property type="project" value="InterPro"/>
</dbReference>
<dbReference type="GO" id="GO:0000287">
    <property type="term" value="F:magnesium ion binding"/>
    <property type="evidence" value="ECO:0007669"/>
    <property type="project" value="InterPro"/>
</dbReference>
<comment type="subcellular location">
    <subcellularLocation>
        <location evidence="2">Mitochondrion</location>
    </subcellularLocation>
</comment>
<dbReference type="PROSITE" id="PS00600">
    <property type="entry name" value="AA_TRANSFER_CLASS_3"/>
    <property type="match status" value="1"/>
</dbReference>
<dbReference type="HAMAP" id="MF_00336">
    <property type="entry name" value="BioD"/>
    <property type="match status" value="1"/>
</dbReference>
<keyword evidence="5 9" id="KW-0808">Transferase</keyword>
<evidence type="ECO:0000256" key="4">
    <source>
        <dbReference type="ARBA" id="ARBA00022576"/>
    </source>
</evidence>
<dbReference type="CDD" id="cd00610">
    <property type="entry name" value="OAT_like"/>
    <property type="match status" value="1"/>
</dbReference>
<dbReference type="GeneID" id="92366674"/>
<dbReference type="InterPro" id="IPR004472">
    <property type="entry name" value="DTB_synth_BioD"/>
</dbReference>
<dbReference type="InterPro" id="IPR027417">
    <property type="entry name" value="P-loop_NTPase"/>
</dbReference>
<dbReference type="EMBL" id="LRBS01000050">
    <property type="protein sequence ID" value="OII76813.1"/>
    <property type="molecule type" value="Genomic_DNA"/>
</dbReference>
<sequence length="669" mass="76341">MPNIFITATDTDVGKTTISALLCLHYGYSYHKVIQSGDLENSDSMTISQLVPNVKIYPEQIKLRKSLSPNLSAEFENKEISLSDFNFDLLSQDNVIIEGVGGILVPLSDKLDVIDLMEYFGMITLLVVPSRLGIINQARMALNLLKNRNINTIGFVTNGEYRPDDFNVISRLTNTNHLFHIPTMEIINHESLKSLKIPTDLFCSIEKDKYLGICKKIFEYNTNNQLSYLNLCERDSKIIWHPYTQHGIESEFKCFISGSGSFLIDDEGNKWLDLISSWWVITFGHCDKKLSEAITKQVKTLDHIVFAGYTHEPAIKLAEILLDLNSQYFHKVFYSDNGSTAIEVALKAVIHYHQNRGQRNRINWLALEGGYHGDTFGAMSVGYSSNYFKPYYEFLFQKIHFIPYPESYDDTTEEQWQIDCELSLNKAKYIISSIGKENIAGIMIEPLIQGASGMRQTRPEFLNKLLSICKDNEIIVIFDEVFTGFGRTGTLFAYQQLKYIPDILCLSKGITGGVLPLSVTLFPQYIYDAFVSDNISTAFIHGHSFTANPISCSAAIANLSRINNENTFALIQKINNANSAFILELKKKFEDRIYNYFTKGPLCVFSLKDKYKNYGLNFNIIIKRCLERKYLIIRPLGNRIYLLPPYEIDIETLQQAHKLIIEALFELNI</sequence>
<evidence type="ECO:0000256" key="5">
    <source>
        <dbReference type="ARBA" id="ARBA00022679"/>
    </source>
</evidence>
<name>A0A1J4MVA3_9CRYT</name>
<dbReference type="InterPro" id="IPR015421">
    <property type="entry name" value="PyrdxlP-dep_Trfase_major"/>
</dbReference>
<dbReference type="Pfam" id="PF13500">
    <property type="entry name" value="AAA_26"/>
    <property type="match status" value="1"/>
</dbReference>
<dbReference type="VEuPathDB" id="CryptoDB:cand_024900"/>
<dbReference type="GO" id="GO:0030170">
    <property type="term" value="F:pyridoxal phosphate binding"/>
    <property type="evidence" value="ECO:0007669"/>
    <property type="project" value="InterPro"/>
</dbReference>
<dbReference type="HAMAP" id="MF_00834">
    <property type="entry name" value="BioA"/>
    <property type="match status" value="1"/>
</dbReference>
<dbReference type="OrthoDB" id="425114at2759"/>
<evidence type="ECO:0000256" key="7">
    <source>
        <dbReference type="ARBA" id="ARBA00022756"/>
    </source>
</evidence>
<dbReference type="UniPathway" id="UPA00078"/>
<evidence type="ECO:0000256" key="1">
    <source>
        <dbReference type="ARBA" id="ARBA00001933"/>
    </source>
</evidence>
<dbReference type="SUPFAM" id="SSF52540">
    <property type="entry name" value="P-loop containing nucleoside triphosphate hydrolases"/>
    <property type="match status" value="1"/>
</dbReference>
<keyword evidence="6" id="KW-0949">S-adenosyl-L-methionine</keyword>
<dbReference type="PANTHER" id="PTHR42684:SF3">
    <property type="entry name" value="ADENOSYLMETHIONINE-8-AMINO-7-OXONONANOATE AMINOTRANSFERASE"/>
    <property type="match status" value="1"/>
</dbReference>
<dbReference type="Gene3D" id="3.40.50.300">
    <property type="entry name" value="P-loop containing nucleotide triphosphate hydrolases"/>
    <property type="match status" value="1"/>
</dbReference>
<evidence type="ECO:0000256" key="3">
    <source>
        <dbReference type="ARBA" id="ARBA00004746"/>
    </source>
</evidence>
<dbReference type="GO" id="GO:0004141">
    <property type="term" value="F:dethiobiotin synthase activity"/>
    <property type="evidence" value="ECO:0007669"/>
    <property type="project" value="InterPro"/>
</dbReference>
<dbReference type="InterPro" id="IPR005814">
    <property type="entry name" value="Aminotrans_3"/>
</dbReference>
<comment type="caution">
    <text evidence="9">The sequence shown here is derived from an EMBL/GenBank/DDBJ whole genome shotgun (WGS) entry which is preliminary data.</text>
</comment>
<evidence type="ECO:0000256" key="2">
    <source>
        <dbReference type="ARBA" id="ARBA00004173"/>
    </source>
</evidence>
<dbReference type="Gene3D" id="3.40.640.10">
    <property type="entry name" value="Type I PLP-dependent aspartate aminotransferase-like (Major domain)"/>
    <property type="match status" value="1"/>
</dbReference>
<proteinExistence type="inferred from homology"/>
<comment type="cofactor">
    <cofactor evidence="1">
        <name>pyridoxal 5'-phosphate</name>
        <dbReference type="ChEBI" id="CHEBI:597326"/>
    </cofactor>
</comment>
<organism evidence="9 10">
    <name type="scientific">Cryptosporidium andersoni</name>
    <dbReference type="NCBI Taxonomy" id="117008"/>
    <lineage>
        <taxon>Eukaryota</taxon>
        <taxon>Sar</taxon>
        <taxon>Alveolata</taxon>
        <taxon>Apicomplexa</taxon>
        <taxon>Conoidasida</taxon>
        <taxon>Coccidia</taxon>
        <taxon>Eucoccidiorida</taxon>
        <taxon>Eimeriorina</taxon>
        <taxon>Cryptosporidiidae</taxon>
        <taxon>Cryptosporidium</taxon>
    </lineage>
</organism>
<dbReference type="InterPro" id="IPR015422">
    <property type="entry name" value="PyrdxlP-dep_Trfase_small"/>
</dbReference>
<evidence type="ECO:0000313" key="9">
    <source>
        <dbReference type="EMBL" id="OII76813.1"/>
    </source>
</evidence>
<dbReference type="Gene3D" id="3.90.1150.10">
    <property type="entry name" value="Aspartate Aminotransferase, domain 1"/>
    <property type="match status" value="1"/>
</dbReference>
<evidence type="ECO:0000313" key="10">
    <source>
        <dbReference type="Proteomes" id="UP000186804"/>
    </source>
</evidence>
<dbReference type="RefSeq" id="XP_067068659.1">
    <property type="nucleotide sequence ID" value="XM_067212720.1"/>
</dbReference>
<evidence type="ECO:0000256" key="8">
    <source>
        <dbReference type="ARBA" id="ARBA00022898"/>
    </source>
</evidence>
<dbReference type="NCBIfam" id="TIGR00508">
    <property type="entry name" value="bioA"/>
    <property type="match status" value="1"/>
</dbReference>
<dbReference type="GO" id="GO:0005739">
    <property type="term" value="C:mitochondrion"/>
    <property type="evidence" value="ECO:0007669"/>
    <property type="project" value="UniProtKB-SubCell"/>
</dbReference>
<dbReference type="Pfam" id="PF00202">
    <property type="entry name" value="Aminotran_3"/>
    <property type="match status" value="1"/>
</dbReference>
<evidence type="ECO:0000256" key="6">
    <source>
        <dbReference type="ARBA" id="ARBA00022691"/>
    </source>
</evidence>
<protein>
    <submittedName>
        <fullName evidence="9">Adenosylmethionine-8-amino-7-oxononanoate aminotransferase family protein</fullName>
    </submittedName>
</protein>
<dbReference type="SUPFAM" id="SSF53383">
    <property type="entry name" value="PLP-dependent transferases"/>
    <property type="match status" value="1"/>
</dbReference>
<dbReference type="PANTHER" id="PTHR42684">
    <property type="entry name" value="ADENOSYLMETHIONINE-8-AMINO-7-OXONONANOATE AMINOTRANSFERASE"/>
    <property type="match status" value="1"/>
</dbReference>
<accession>A0A1J4MVA3</accession>
<dbReference type="Proteomes" id="UP000186804">
    <property type="component" value="Unassembled WGS sequence"/>
</dbReference>